<reference evidence="2" key="2">
    <citation type="submission" date="2015-03" db="UniProtKB">
        <authorList>
            <consortium name="EnsemblPlants"/>
        </authorList>
    </citation>
    <scope>IDENTIFICATION</scope>
</reference>
<evidence type="ECO:0000256" key="1">
    <source>
        <dbReference type="SAM" id="MobiDB-lite"/>
    </source>
</evidence>
<feature type="compositionally biased region" description="Polar residues" evidence="1">
    <location>
        <begin position="29"/>
        <end position="38"/>
    </location>
</feature>
<dbReference type="PaxDb" id="65489-OBART03G30610.1"/>
<accession>A0A0D3FMS6</accession>
<dbReference type="Gramene" id="OBART03G30610.1">
    <property type="protein sequence ID" value="OBART03G30610.1"/>
    <property type="gene ID" value="OBART03G30610"/>
</dbReference>
<dbReference type="EnsemblPlants" id="OBART03G30610.1">
    <property type="protein sequence ID" value="OBART03G30610.1"/>
    <property type="gene ID" value="OBART03G30610"/>
</dbReference>
<dbReference type="HOGENOM" id="CLU_2561940_0_0_1"/>
<keyword evidence="3" id="KW-1185">Reference proteome</keyword>
<feature type="region of interest" description="Disordered" evidence="1">
    <location>
        <begin position="1"/>
        <end position="38"/>
    </location>
</feature>
<evidence type="ECO:0000313" key="2">
    <source>
        <dbReference type="EnsemblPlants" id="OBART03G30610.1"/>
    </source>
</evidence>
<dbReference type="Proteomes" id="UP000026960">
    <property type="component" value="Chromosome 3"/>
</dbReference>
<feature type="compositionally biased region" description="Polar residues" evidence="1">
    <location>
        <begin position="1"/>
        <end position="13"/>
    </location>
</feature>
<organism evidence="2">
    <name type="scientific">Oryza barthii</name>
    <dbReference type="NCBI Taxonomy" id="65489"/>
    <lineage>
        <taxon>Eukaryota</taxon>
        <taxon>Viridiplantae</taxon>
        <taxon>Streptophyta</taxon>
        <taxon>Embryophyta</taxon>
        <taxon>Tracheophyta</taxon>
        <taxon>Spermatophyta</taxon>
        <taxon>Magnoliopsida</taxon>
        <taxon>Liliopsida</taxon>
        <taxon>Poales</taxon>
        <taxon>Poaceae</taxon>
        <taxon>BOP clade</taxon>
        <taxon>Oryzoideae</taxon>
        <taxon>Oryzeae</taxon>
        <taxon>Oryzinae</taxon>
        <taxon>Oryza</taxon>
    </lineage>
</organism>
<sequence length="82" mass="8596">MFAGVGTSTQGSQAGRAHTQPGLTIGRGTHSSSVPTTWFRTSPPDVFAGVGTSAHGLHRAWKSEQEASLGTGVWRINDCKES</sequence>
<evidence type="ECO:0000313" key="3">
    <source>
        <dbReference type="Proteomes" id="UP000026960"/>
    </source>
</evidence>
<dbReference type="AlphaFoldDB" id="A0A0D3FMS6"/>
<proteinExistence type="predicted"/>
<name>A0A0D3FMS6_9ORYZ</name>
<reference evidence="2" key="1">
    <citation type="journal article" date="2009" name="Rice">
        <title>De Novo Next Generation Sequencing of Plant Genomes.</title>
        <authorList>
            <person name="Rounsley S."/>
            <person name="Marri P.R."/>
            <person name="Yu Y."/>
            <person name="He R."/>
            <person name="Sisneros N."/>
            <person name="Goicoechea J.L."/>
            <person name="Lee S.J."/>
            <person name="Angelova A."/>
            <person name="Kudrna D."/>
            <person name="Luo M."/>
            <person name="Affourtit J."/>
            <person name="Desany B."/>
            <person name="Knight J."/>
            <person name="Niazi F."/>
            <person name="Egholm M."/>
            <person name="Wing R.A."/>
        </authorList>
    </citation>
    <scope>NUCLEOTIDE SEQUENCE [LARGE SCALE GENOMIC DNA]</scope>
    <source>
        <strain evidence="2">cv. IRGC 105608</strain>
    </source>
</reference>
<protein>
    <submittedName>
        <fullName evidence="2">Uncharacterized protein</fullName>
    </submittedName>
</protein>